<evidence type="ECO:0000313" key="10">
    <source>
        <dbReference type="EMBL" id="KAF3286588.1"/>
    </source>
</evidence>
<evidence type="ECO:0000259" key="9">
    <source>
        <dbReference type="PROSITE" id="PS51198"/>
    </source>
</evidence>
<feature type="binding site" evidence="5">
    <location>
        <begin position="574"/>
        <end position="581"/>
    </location>
    <ligand>
        <name>ATP</name>
        <dbReference type="ChEBI" id="CHEBI:30616"/>
    </ligand>
</feature>
<evidence type="ECO:0008006" key="12">
    <source>
        <dbReference type="Google" id="ProtNLM"/>
    </source>
</evidence>
<gene>
    <name evidence="10" type="ORF">TWF970_008440</name>
</gene>
<dbReference type="InterPro" id="IPR039904">
    <property type="entry name" value="TRANK1"/>
</dbReference>
<dbReference type="GO" id="GO:0005524">
    <property type="term" value="F:ATP binding"/>
    <property type="evidence" value="ECO:0007669"/>
    <property type="project" value="UniProtKB-UniRule"/>
</dbReference>
<evidence type="ECO:0000256" key="7">
    <source>
        <dbReference type="SAM" id="MobiDB-lite"/>
    </source>
</evidence>
<dbReference type="InterPro" id="IPR027417">
    <property type="entry name" value="P-loop_NTPase"/>
</dbReference>
<feature type="region of interest" description="Disordered" evidence="7">
    <location>
        <begin position="2034"/>
        <end position="2058"/>
    </location>
</feature>
<dbReference type="Pfam" id="PF13361">
    <property type="entry name" value="UvrD_C"/>
    <property type="match status" value="1"/>
</dbReference>
<feature type="domain" description="C3H1-type" evidence="8">
    <location>
        <begin position="1581"/>
        <end position="1610"/>
    </location>
</feature>
<dbReference type="GO" id="GO:0008270">
    <property type="term" value="F:zinc ion binding"/>
    <property type="evidence" value="ECO:0007669"/>
    <property type="project" value="UniProtKB-KW"/>
</dbReference>
<keyword evidence="6" id="KW-0862">Zinc</keyword>
<dbReference type="Pfam" id="PF00580">
    <property type="entry name" value="UvrD-helicase"/>
    <property type="match status" value="1"/>
</dbReference>
<dbReference type="InterPro" id="IPR014016">
    <property type="entry name" value="UvrD-like_ATP-bd"/>
</dbReference>
<sequence>MDYGIRELPNSRNNLLHSLILSRDPPTANEVQRLYETLINDEGPIKALLERSSENHHFRAALVANPDEMLPKLSHFLRNIKFIVLHRNTQYAGTTGFTTEAIRIPDAFTRHVALVLVNEAPGTFDISSSGYHDFILSVLEIYIPLAQSATASLNTLRDLISRILEMPREVCTIEKIVSEVTGATLLRDLLGDNSLIHRVFTDVSLRLFGDRLAKLITGCIASHGSDIEDLVLGFESMGAIQKKIEEQALEIESKGQFTVIGRIPIHLGETEKEFLNLARIAIPYNITTAKHTIESLLGRCRDQIRMMLSSFPCSTCKARLFGIIKTRPDYTPRAERRRDFNDINAPLGVFPVYLSDTAMRDLKSSRVDGNLSKILRTLQKLADGMWESDTELSVSSSKSRARSESALRAARWCPEGYILWERGIGRVEESSEEWIQIVKIIRVGSQTDVKTAISAARKAQRTYSKEYRRAAAISIQNPARPGTLMPKNFIGKDAIGLEVNNAIIFGSSSSSRKLAPRDALILHKIFCTGKQYSLTKRVAEMILQGGHQAEVPFVVSPEEEFIVNYFDSSLCILGRSGTGKTTCLVFRLLASYIRDRLMNNDKEVRQIFLTRSPVLAEKIRQYVSRLINSQCMKFGIVDDVAEDSDTDAITEEDKITTTSLLDVDDKSWPMICTFDSFATMLGRSLRFAQRNVFSSDSETSNVDISNRRVDFGKFKRSYWPSFPTSAKKGLSVDGVFSEISGVIKASSSASAYQPLSKQQYQDLSYRVAPNFRPGPEREAVYGLYQAYEKRKTFFREWDDLDRTFELHRLLARDEKLSSRIRSQVTEVFVDEVQDQRLPEIELLLDLANDIKSFAFAGDTAQCISRDSCFRFEDLKNLFFQKYENLGVLARQKNLAKLNLFTLSKNYRTHNGILKLAAKIVDVLSTTFPYAIDKFSPELGDFDGPSPIVFNGFSSEDFIKFILRDGEEESTGIISEFGAEQVLIVRDEEAKCLLSKAMGDKVMILTILESKGMEFQDVFLFDFFSGSSCQSAFRALAKSQTTGSRLDDTKYPELCIELKNLYVAITRSRERLYILESSVSAVQPMHDMWGLRTENAIIDIVSLDDPTRQTRLGEIKLEQSNPEEWTQKGNEFFDQRMYEQATYCYRRAGKSKLVDVCQAFIIERSGRDIISNPNSWELARQYYLEAAKLFRKCEWDNRALKCYESIKEYLMAAELCEELSKISERGPENYALRAADFFMDAGEIPRAIPIYKQLGRHERVISAYRKDNNVKELISYLKQYRSDIEEKLYNQNARIIALTILSSQDISNDLKKPAISLLSEQEQENLYKQFKFYKELQKLLISQGRLEDAIKLGYSEGYWGDLRDLLKQVESNPNFDRELLTAKGEQFAERILFYELSTSLVALIRRGNTETFEKGVTVQKFSSYPRASELFHDTAKSLNERIFNETDCRLKKPYDVLPESLMLADLLILQLFDSEEEKLASWTQSAQGLMNDVLMRSTQRLLDLHRTRILTNVDILKLFFQVIQSEDSGGYNVVKLSPIYNGNSDGGQQITSDEFLERIIGLLRQWIVKAFSWYADRREQEYTKVSVCRQFLFRGSCIYANNCRFGQHRREIQSDEMVNLLQMAWSMSLLTSYCSFVDRNGAFGGIWCCEPASAKRIWVSGILPFETIRSNGNYASLSIIIMVVSDLLQDPSAGLFLAKKRSTAFSLRQNANSSFRGEDSIILGCLDNFAWRLRGLMRNMAEPDFWKMLDAWERMAALRAPRGFATRLWWDYIRDIEPWGQSAMRTLHEVEFCLSNPSQIQYALRSFNQKFRASLLQLSRSNGLANQPQGLNEIHHLLNRIDRVMAIAVYLSSHDDLVLKKSQIEFLRNNGALRLGRGKEHNEAAAEVLNTMVDIYDLVSQTMVQSVRDAWYRHAMYRRIEKSTVLAILNSKIPYNYPMIGRKQFIEDFFQRARGYTFWIVRQGAPNPQAAHGVPDCIDKFPAWMIANIGLVQSQADPILFAHLYEKPLGENKFRRFPVTLVPFSPAFAPEIPSQSEEINRDQTAAASDNIETEESNKSLANEESSISVKAAVTIQRNWRICSNFIRNKRYLDQHPIHRRITRILKSLDLPLESNHDMFRKCFRLVGFVLFELIQEIKFELGAITARLGDVGRKMGSMEIMERILNGDELVRDYNDKIRAIEKSVEPSSLASIVGTKSIVAEILVIVRETQGLQERVSSSTSDLDSWIQSCV</sequence>
<protein>
    <recommendedName>
        <fullName evidence="12">UvrD-like helicase ATP-binding domain-containing protein</fullName>
    </recommendedName>
</protein>
<comment type="caution">
    <text evidence="10">The sequence shown here is derived from an EMBL/GenBank/DDBJ whole genome shotgun (WGS) entry which is preliminary data.</text>
</comment>
<keyword evidence="1 5" id="KW-0547">Nucleotide-binding</keyword>
<feature type="zinc finger region" description="C3H1-type" evidence="6">
    <location>
        <begin position="1581"/>
        <end position="1610"/>
    </location>
</feature>
<feature type="compositionally biased region" description="Polar residues" evidence="7">
    <location>
        <begin position="2034"/>
        <end position="2046"/>
    </location>
</feature>
<evidence type="ECO:0000256" key="1">
    <source>
        <dbReference type="ARBA" id="ARBA00022741"/>
    </source>
</evidence>
<organism evidence="10 11">
    <name type="scientific">Orbilia oligospora</name>
    <name type="common">Nematode-trapping fungus</name>
    <name type="synonym">Arthrobotrys oligospora</name>
    <dbReference type="NCBI Taxonomy" id="2813651"/>
    <lineage>
        <taxon>Eukaryota</taxon>
        <taxon>Fungi</taxon>
        <taxon>Dikarya</taxon>
        <taxon>Ascomycota</taxon>
        <taxon>Pezizomycotina</taxon>
        <taxon>Orbiliomycetes</taxon>
        <taxon>Orbiliales</taxon>
        <taxon>Orbiliaceae</taxon>
        <taxon>Orbilia</taxon>
    </lineage>
</organism>
<keyword evidence="6" id="KW-0479">Metal-binding</keyword>
<dbReference type="Gene3D" id="1.25.40.10">
    <property type="entry name" value="Tetratricopeptide repeat domain"/>
    <property type="match status" value="1"/>
</dbReference>
<evidence type="ECO:0000256" key="2">
    <source>
        <dbReference type="ARBA" id="ARBA00022801"/>
    </source>
</evidence>
<evidence type="ECO:0000256" key="3">
    <source>
        <dbReference type="ARBA" id="ARBA00022806"/>
    </source>
</evidence>
<keyword evidence="4 5" id="KW-0067">ATP-binding</keyword>
<dbReference type="InterPro" id="IPR014017">
    <property type="entry name" value="DNA_helicase_UvrD-like_C"/>
</dbReference>
<evidence type="ECO:0000259" key="8">
    <source>
        <dbReference type="PROSITE" id="PS50103"/>
    </source>
</evidence>
<dbReference type="InterPro" id="IPR000571">
    <property type="entry name" value="Znf_CCCH"/>
</dbReference>
<feature type="domain" description="UvrD-like helicase ATP-binding" evidence="9">
    <location>
        <begin position="553"/>
        <end position="909"/>
    </location>
</feature>
<dbReference type="PANTHER" id="PTHR21529">
    <property type="entry name" value="MAMMARY TURMOR VIRUS RECEPTOR HOMOLOG 1, 2 MTVR1, 2"/>
    <property type="match status" value="1"/>
</dbReference>
<dbReference type="SUPFAM" id="SSF52540">
    <property type="entry name" value="P-loop containing nucleoside triphosphate hydrolases"/>
    <property type="match status" value="1"/>
</dbReference>
<dbReference type="OrthoDB" id="3156807at2759"/>
<evidence type="ECO:0000256" key="5">
    <source>
        <dbReference type="PROSITE-ProRule" id="PRU00560"/>
    </source>
</evidence>
<evidence type="ECO:0000256" key="4">
    <source>
        <dbReference type="ARBA" id="ARBA00022840"/>
    </source>
</evidence>
<keyword evidence="2 5" id="KW-0378">Hydrolase</keyword>
<keyword evidence="6" id="KW-0863">Zinc-finger</keyword>
<dbReference type="Gene3D" id="3.40.50.300">
    <property type="entry name" value="P-loop containing nucleotide triphosphate hydrolases"/>
    <property type="match status" value="2"/>
</dbReference>
<reference evidence="10 11" key="1">
    <citation type="submission" date="2020-01" db="EMBL/GenBank/DDBJ databases">
        <authorList>
            <person name="Palmer J.M."/>
        </authorList>
    </citation>
    <scope>NUCLEOTIDE SEQUENCE [LARGE SCALE GENOMIC DNA]</scope>
    <source>
        <strain evidence="10 11">TWF970</strain>
    </source>
</reference>
<dbReference type="PANTHER" id="PTHR21529:SF4">
    <property type="entry name" value="TPR AND ANKYRIN REPEAT-CONTAINING PROTEIN 1"/>
    <property type="match status" value="1"/>
</dbReference>
<dbReference type="PROSITE" id="PS51198">
    <property type="entry name" value="UVRD_HELICASE_ATP_BIND"/>
    <property type="match status" value="1"/>
</dbReference>
<dbReference type="GO" id="GO:0016787">
    <property type="term" value="F:hydrolase activity"/>
    <property type="evidence" value="ECO:0007669"/>
    <property type="project" value="UniProtKB-UniRule"/>
</dbReference>
<dbReference type="GO" id="GO:0004386">
    <property type="term" value="F:helicase activity"/>
    <property type="evidence" value="ECO:0007669"/>
    <property type="project" value="UniProtKB-UniRule"/>
</dbReference>
<accession>A0A7C8RHD2</accession>
<evidence type="ECO:0000313" key="11">
    <source>
        <dbReference type="Proteomes" id="UP000474640"/>
    </source>
</evidence>
<dbReference type="Proteomes" id="UP000474640">
    <property type="component" value="Unassembled WGS sequence"/>
</dbReference>
<dbReference type="PROSITE" id="PS50103">
    <property type="entry name" value="ZF_C3H1"/>
    <property type="match status" value="1"/>
</dbReference>
<proteinExistence type="predicted"/>
<evidence type="ECO:0000256" key="6">
    <source>
        <dbReference type="PROSITE-ProRule" id="PRU00723"/>
    </source>
</evidence>
<keyword evidence="3 5" id="KW-0347">Helicase</keyword>
<dbReference type="InterPro" id="IPR011990">
    <property type="entry name" value="TPR-like_helical_dom_sf"/>
</dbReference>
<name>A0A7C8RHD2_ORBOL</name>
<dbReference type="EMBL" id="JAABOJ010000005">
    <property type="protein sequence ID" value="KAF3286588.1"/>
    <property type="molecule type" value="Genomic_DNA"/>
</dbReference>